<dbReference type="InterPro" id="IPR011990">
    <property type="entry name" value="TPR-like_helical_dom_sf"/>
</dbReference>
<feature type="repeat" description="TPR" evidence="1">
    <location>
        <begin position="553"/>
        <end position="586"/>
    </location>
</feature>
<dbReference type="CDD" id="cd06257">
    <property type="entry name" value="DnaJ"/>
    <property type="match status" value="1"/>
</dbReference>
<dbReference type="PANTHER" id="PTHR44200">
    <property type="entry name" value="DNAJ HOMOLOG SUBFAMILY C MEMBER 7"/>
    <property type="match status" value="1"/>
</dbReference>
<organism evidence="5 6">
    <name type="scientific">Theileria equi strain WA</name>
    <dbReference type="NCBI Taxonomy" id="1537102"/>
    <lineage>
        <taxon>Eukaryota</taxon>
        <taxon>Sar</taxon>
        <taxon>Alveolata</taxon>
        <taxon>Apicomplexa</taxon>
        <taxon>Aconoidasida</taxon>
        <taxon>Piroplasmida</taxon>
        <taxon>Theileriidae</taxon>
        <taxon>Theileria</taxon>
    </lineage>
</organism>
<evidence type="ECO:0000259" key="4">
    <source>
        <dbReference type="PROSITE" id="PS50076"/>
    </source>
</evidence>
<dbReference type="KEGG" id="beq:BEWA_021570"/>
<keyword evidence="1" id="KW-0802">TPR repeat</keyword>
<dbReference type="SMART" id="SM00028">
    <property type="entry name" value="TPR"/>
    <property type="match status" value="2"/>
</dbReference>
<proteinExistence type="predicted"/>
<dbReference type="eggNOG" id="ENOG502SPUZ">
    <property type="taxonomic scope" value="Eukaryota"/>
</dbReference>
<dbReference type="Pfam" id="PF00226">
    <property type="entry name" value="DnaJ"/>
    <property type="match status" value="1"/>
</dbReference>
<protein>
    <recommendedName>
        <fullName evidence="4">J domain-containing protein</fullName>
    </recommendedName>
</protein>
<sequence length="880" mass="100980">MRAPPTSHGHFDSSQSNYESESFDHVTGQPSANYGVDEVDRESVLFPNYRNTSKFNFYDSKDDNAPSEDIMVSDSNDHIESLKKNTDGLESSTLLDQLLNDDVFCGSSFTGFHISKRDTSSKSSCDRYDPSTLALSLREIAKHIEENAYQSSSRLKKYDECCSFLKSRIENLNMELDNCYKELEVATKQLELTKSTFENRVKELEAHVHQLTSINRDSINDSTVEDDDKGITPSIKHVDIVSENLTASTTMPSINIGYVDLDEKSKVFAKRLIRYLYADVNDSDGSSFLPNLYQNIREMPGVIDCKEVIKFIEDSIRRDSYIIHARLTHDSIMSYQAPDHFMDDSHYVYGIVPQSNNERQVISELESTIQFVSNSNDTSRMLKVNASSTDIPTHSSKSHVLMNKRVLLAIFKGTNLNNLYNYLFVSLGCDNFRVVEVINAAICAKFMDFQLAPKFSSCVKHPLLWAFGDNYNCPQASRYLKMLNYNFSSFPLDPTNGDNLWHYISKGNGVILAQKLKTYSSYSKNINVCNNIGETPLSLSHDQLRRELITSSIIELAAKGSDYYKKGEYDRALEYYSKAINKQLELGKIDENCNMKSGDNNMGKLYYNKARSLVHLHRWVEAIEYCELCLKHIPKYQNAYETCIQAYEYLLDWENAAKTCISMKENCGFCDDSRFAFIKAQRDATLFQLLGLEKSANANDIKRAFNTLCKIWHPDKIAVQAENDIKKRCVNHFNRLFDAREKLMDSGIRTSEQLKEETNYRSPTPFIDVNAKTVDERETKVEFTKDKSRWIDFHESGNFEDSFQIHQGQNADTADVFLNKVNRKGVKQTFKNPEFSDNVNYKSRENLDQLTMERLKFIDSMKVLKGQAIFDYETLTWGQL</sequence>
<feature type="region of interest" description="Disordered" evidence="3">
    <location>
        <begin position="1"/>
        <end position="36"/>
    </location>
</feature>
<evidence type="ECO:0000256" key="1">
    <source>
        <dbReference type="PROSITE-ProRule" id="PRU00339"/>
    </source>
</evidence>
<dbReference type="RefSeq" id="XP_004828975.1">
    <property type="nucleotide sequence ID" value="XM_004828918.1"/>
</dbReference>
<dbReference type="SUPFAM" id="SSF46565">
    <property type="entry name" value="Chaperone J-domain"/>
    <property type="match status" value="1"/>
</dbReference>
<dbReference type="PROSITE" id="PS50076">
    <property type="entry name" value="DNAJ_2"/>
    <property type="match status" value="1"/>
</dbReference>
<feature type="coiled-coil region" evidence="2">
    <location>
        <begin position="162"/>
        <end position="207"/>
    </location>
</feature>
<dbReference type="OrthoDB" id="445556at2759"/>
<keyword evidence="6" id="KW-1185">Reference proteome</keyword>
<dbReference type="AlphaFoldDB" id="L0AWM6"/>
<dbReference type="Gene3D" id="1.10.287.110">
    <property type="entry name" value="DnaJ domain"/>
    <property type="match status" value="1"/>
</dbReference>
<dbReference type="InterPro" id="IPR019734">
    <property type="entry name" value="TPR_rpt"/>
</dbReference>
<dbReference type="PANTHER" id="PTHR44200:SF3">
    <property type="entry name" value="PROTEIN DNAJ, PUTATIVE-RELATED"/>
    <property type="match status" value="1"/>
</dbReference>
<evidence type="ECO:0000256" key="3">
    <source>
        <dbReference type="SAM" id="MobiDB-lite"/>
    </source>
</evidence>
<dbReference type="GeneID" id="15803753"/>
<dbReference type="InterPro" id="IPR001623">
    <property type="entry name" value="DnaJ_domain"/>
</dbReference>
<dbReference type="Proteomes" id="UP000031512">
    <property type="component" value="Chromosome 1"/>
</dbReference>
<dbReference type="InterPro" id="IPR036869">
    <property type="entry name" value="J_dom_sf"/>
</dbReference>
<dbReference type="SMART" id="SM00271">
    <property type="entry name" value="DnaJ"/>
    <property type="match status" value="1"/>
</dbReference>
<reference evidence="5 6" key="1">
    <citation type="journal article" date="2012" name="BMC Genomics">
        <title>Comparative genomic analysis and phylogenetic position of Theileria equi.</title>
        <authorList>
            <person name="Kappmeyer L.S."/>
            <person name="Thiagarajan M."/>
            <person name="Herndon D.R."/>
            <person name="Ramsay J.D."/>
            <person name="Caler E."/>
            <person name="Djikeng A."/>
            <person name="Gillespie J.J."/>
            <person name="Lau A.O."/>
            <person name="Roalson E.H."/>
            <person name="Silva J.C."/>
            <person name="Silva M.G."/>
            <person name="Suarez C.E."/>
            <person name="Ueti M.W."/>
            <person name="Nene V.M."/>
            <person name="Mealey R.H."/>
            <person name="Knowles D.P."/>
            <person name="Brayton K.A."/>
        </authorList>
    </citation>
    <scope>NUCLEOTIDE SEQUENCE [LARGE SCALE GENOMIC DNA]</scope>
    <source>
        <strain evidence="5 6">WA</strain>
    </source>
</reference>
<dbReference type="InterPro" id="IPR052758">
    <property type="entry name" value="SRC_co-chaperone"/>
</dbReference>
<dbReference type="EMBL" id="CP001669">
    <property type="protein sequence ID" value="AFZ79309.1"/>
    <property type="molecule type" value="Genomic_DNA"/>
</dbReference>
<gene>
    <name evidence="5" type="ORF">BEWA_021570</name>
</gene>
<keyword evidence="2" id="KW-0175">Coiled coil</keyword>
<accession>L0AWM6</accession>
<dbReference type="VEuPathDB" id="PiroplasmaDB:BEWA_021570"/>
<evidence type="ECO:0000256" key="2">
    <source>
        <dbReference type="SAM" id="Coils"/>
    </source>
</evidence>
<dbReference type="PROSITE" id="PS50005">
    <property type="entry name" value="TPR"/>
    <property type="match status" value="1"/>
</dbReference>
<dbReference type="SUPFAM" id="SSF48452">
    <property type="entry name" value="TPR-like"/>
    <property type="match status" value="1"/>
</dbReference>
<name>L0AWM6_THEEQ</name>
<evidence type="ECO:0000313" key="6">
    <source>
        <dbReference type="Proteomes" id="UP000031512"/>
    </source>
</evidence>
<dbReference type="Gene3D" id="1.25.40.10">
    <property type="entry name" value="Tetratricopeptide repeat domain"/>
    <property type="match status" value="1"/>
</dbReference>
<evidence type="ECO:0000313" key="5">
    <source>
        <dbReference type="EMBL" id="AFZ79309.1"/>
    </source>
</evidence>
<feature type="domain" description="J" evidence="4">
    <location>
        <begin position="685"/>
        <end position="759"/>
    </location>
</feature>
<dbReference type="STRING" id="1537102.L0AWM6"/>